<proteinExistence type="predicted"/>
<dbReference type="InterPro" id="IPR008775">
    <property type="entry name" value="Phytyl_CoA_dOase-like"/>
</dbReference>
<feature type="region of interest" description="Disordered" evidence="1">
    <location>
        <begin position="135"/>
        <end position="159"/>
    </location>
</feature>
<evidence type="ECO:0000256" key="1">
    <source>
        <dbReference type="SAM" id="MobiDB-lite"/>
    </source>
</evidence>
<dbReference type="Proteomes" id="UP000654075">
    <property type="component" value="Unassembled WGS sequence"/>
</dbReference>
<evidence type="ECO:0000313" key="2">
    <source>
        <dbReference type="EMBL" id="CAE8630733.1"/>
    </source>
</evidence>
<dbReference type="OrthoDB" id="45168at2759"/>
<feature type="region of interest" description="Disordered" evidence="1">
    <location>
        <begin position="356"/>
        <end position="436"/>
    </location>
</feature>
<accession>A0A813GZE3</accession>
<dbReference type="EMBL" id="CAJNNV010029941">
    <property type="protein sequence ID" value="CAE8630733.1"/>
    <property type="molecule type" value="Genomic_DNA"/>
</dbReference>
<dbReference type="Pfam" id="PF05721">
    <property type="entry name" value="PhyH"/>
    <property type="match status" value="1"/>
</dbReference>
<dbReference type="AlphaFoldDB" id="A0A813GZE3"/>
<dbReference type="EMBL" id="CAJNNW010033177">
    <property type="protein sequence ID" value="CAE8717565.1"/>
    <property type="molecule type" value="Genomic_DNA"/>
</dbReference>
<feature type="compositionally biased region" description="Basic and acidic residues" evidence="1">
    <location>
        <begin position="139"/>
        <end position="154"/>
    </location>
</feature>
<dbReference type="SUPFAM" id="SSF51197">
    <property type="entry name" value="Clavaminate synthase-like"/>
    <property type="match status" value="1"/>
</dbReference>
<name>A0A813GZE3_POLGL</name>
<feature type="compositionally biased region" description="Basic and acidic residues" evidence="1">
    <location>
        <begin position="421"/>
        <end position="430"/>
    </location>
</feature>
<feature type="region of interest" description="Disordered" evidence="1">
    <location>
        <begin position="459"/>
        <end position="511"/>
    </location>
</feature>
<reference evidence="2" key="1">
    <citation type="submission" date="2021-02" db="EMBL/GenBank/DDBJ databases">
        <authorList>
            <person name="Dougan E. K."/>
            <person name="Rhodes N."/>
            <person name="Thang M."/>
            <person name="Chan C."/>
        </authorList>
    </citation>
    <scope>NUCLEOTIDE SEQUENCE</scope>
</reference>
<feature type="compositionally biased region" description="Low complexity" evidence="1">
    <location>
        <begin position="356"/>
        <end position="384"/>
    </location>
</feature>
<dbReference type="Gene3D" id="2.60.120.620">
    <property type="entry name" value="q2cbj1_9rhob like domain"/>
    <property type="match status" value="1"/>
</dbReference>
<evidence type="ECO:0008006" key="5">
    <source>
        <dbReference type="Google" id="ProtNLM"/>
    </source>
</evidence>
<protein>
    <recommendedName>
        <fullName evidence="5">Phytanoyl-CoA dioxygenase</fullName>
    </recommendedName>
</protein>
<gene>
    <name evidence="2" type="ORF">PGLA1383_LOCUS46962</name>
    <name evidence="3" type="ORF">PGLA2088_LOCUS39598</name>
</gene>
<keyword evidence="4" id="KW-1185">Reference proteome</keyword>
<dbReference type="Proteomes" id="UP000626109">
    <property type="component" value="Unassembled WGS sequence"/>
</dbReference>
<organism evidence="2 4">
    <name type="scientific">Polarella glacialis</name>
    <name type="common">Dinoflagellate</name>
    <dbReference type="NCBI Taxonomy" id="89957"/>
    <lineage>
        <taxon>Eukaryota</taxon>
        <taxon>Sar</taxon>
        <taxon>Alveolata</taxon>
        <taxon>Dinophyceae</taxon>
        <taxon>Suessiales</taxon>
        <taxon>Suessiaceae</taxon>
        <taxon>Polarella</taxon>
    </lineage>
</organism>
<dbReference type="OMA" id="HRTIHWG"/>
<comment type="caution">
    <text evidence="2">The sequence shown here is derived from an EMBL/GenBank/DDBJ whole genome shotgun (WGS) entry which is preliminary data.</text>
</comment>
<evidence type="ECO:0000313" key="4">
    <source>
        <dbReference type="Proteomes" id="UP000654075"/>
    </source>
</evidence>
<sequence>MAALPSPDELCSAAYWRQLCPELHVEDKAFQARVVALQAEAGASSPQDCAEVRRRLVEEGFAALEPAQLRWSVDVHALARGVVTLQEHGWAATFICLYDEAWAMAGDASRIMQLATGNSLSMDIVGFLVDPRQTKGFSPHRDRQPEDWEPRGVPHEVSSTFKSDGMAKYVTLWAALTDANPENSCLHFIPKESDPGFLRGDSDTGDPLKLCFPDGNAYQNIRSVPMPAGGCTFHTHRTIHWGNRGRPSYTGGPRIALSFGFSTPDFEPPYFTAKSLPFPAVKLRAALVCAQVLNYATLSAGDAQGWQAVAGSMSDCTASTLKLLHRVFQRHAKAFHPTFRKEIAKKFVKVSLSLSPGKSLSSVTSNNTNTTNNNNNSLAAESSTCKVSVEEPTSLQAAAARDPKLAPGSGSEGRKLSSATEQKDAGGRADEDSDDDDDALAAMLDAEADTGEVLFHDDFDMLNAGDAPSTGTWQPSREKSNKKRRKLERRSGGASTAAEPTARTKMRKTRR</sequence>
<evidence type="ECO:0000313" key="3">
    <source>
        <dbReference type="EMBL" id="CAE8717565.1"/>
    </source>
</evidence>